<accession>A0ACD5AFV9</accession>
<reference evidence="1" key="1">
    <citation type="journal article" date="2025" name="Int. J. Syst. Evol. Microbiol.">
        <title>Streptomyces citrinus sp. nov., with yellow diffusible pigment.</title>
        <authorList>
            <person name="He Y."/>
            <person name="Yang E."/>
            <person name="Xu J."/>
            <person name="Sun Y."/>
            <person name="Sun L."/>
        </authorList>
    </citation>
    <scope>NUCLEOTIDE SEQUENCE</scope>
    <source>
        <strain evidence="1">Q6</strain>
    </source>
</reference>
<name>A0ACD5AFV9_9ACTN</name>
<dbReference type="EMBL" id="CP146022">
    <property type="protein sequence ID" value="WWQ65925.1"/>
    <property type="molecule type" value="Genomic_DNA"/>
</dbReference>
<protein>
    <submittedName>
        <fullName evidence="1">Penicillin-binding transpeptidase domain-containing protein</fullName>
    </submittedName>
</protein>
<evidence type="ECO:0000313" key="2">
    <source>
        <dbReference type="Proteomes" id="UP001432251"/>
    </source>
</evidence>
<evidence type="ECO:0000313" key="1">
    <source>
        <dbReference type="EMBL" id="WWQ65925.1"/>
    </source>
</evidence>
<proteinExistence type="predicted"/>
<organism evidence="1 2">
    <name type="scientific">Streptomyces citrinus</name>
    <dbReference type="NCBI Taxonomy" id="3118173"/>
    <lineage>
        <taxon>Bacteria</taxon>
        <taxon>Bacillati</taxon>
        <taxon>Actinomycetota</taxon>
        <taxon>Actinomycetes</taxon>
        <taxon>Kitasatosporales</taxon>
        <taxon>Streptomycetaceae</taxon>
        <taxon>Streptomyces</taxon>
    </lineage>
</organism>
<keyword evidence="2" id="KW-1185">Reference proteome</keyword>
<gene>
    <name evidence="1" type="ORF">V2W30_23090</name>
</gene>
<dbReference type="Proteomes" id="UP001432251">
    <property type="component" value="Chromosome"/>
</dbReference>
<sequence length="545" mass="55964">MRKGIKVAIVGGVFTVMVGGAGYGAYNIVTAVTGDDGGSSSTMSSKARGSGPPTADEIKATSREFLTAWAKNDVAGAADYTNYAENAKSLLTAWHDDAHITRTVLTPGTPTGATVPFKVRATVSYEGRKKSMAYESSLTVVRGATTGRALVKWSPSVLHPDMKDGDELVTGESASPAIEAVDRNGVVLTAKKYPSLRPVLDQLRTKYGDKAGGSPGVETYVKRQGADGSATTKTLLTLAEGKPGKLRTTLNATVQAAAEQQVTKYGKSSVVAVKPSTGEILAIANQEKGDFNTALQGGTPPGSVMKIVTAAALIDNGVTSETGAAPCPDSAVSMSQTFHNLKNMPPNENASLSESFSRSCNTAFIKLSDDLGAQNFTAEATERFGLGKDWKTGVASRDGSVQVDGTSNDAAAMIGQGLVKVNALNMASVTATAMTGTFHQPYLVSFDLDHRTPATAQGLRPGTSQQLRNMMARTAASGTAANAMRTVPSPKGAKTGSAELDGQGTSDSWFAGYSNDIAAAATVPAGGHGGDAAGPIVAAVLTAGL</sequence>